<sequence length="153" mass="16125">MKTLRLFVCVMVAVALLTGAPAWAQEKSLDPTPIYPIGEITIEAKSLAAGVGFNWGVGTLKFKGKEYHFKVKGLSAGAVGFSKISAYGDVYNLKEAADLAGNYVSVSSGLALAKGVEGLVMRNNKGTLIVLRAQQQGVKLSMAVDGFSIEMVP</sequence>
<dbReference type="EMBL" id="DTKJ01000055">
    <property type="protein sequence ID" value="HGZ12075.1"/>
    <property type="molecule type" value="Genomic_DNA"/>
</dbReference>
<proteinExistence type="predicted"/>
<name>A0A7C5AMA1_9BACT</name>
<keyword evidence="1" id="KW-0732">Signal</keyword>
<accession>A0A7C5AMA1</accession>
<evidence type="ECO:0008006" key="3">
    <source>
        <dbReference type="Google" id="ProtNLM"/>
    </source>
</evidence>
<dbReference type="AlphaFoldDB" id="A0A7C5AMA1"/>
<evidence type="ECO:0000256" key="1">
    <source>
        <dbReference type="SAM" id="SignalP"/>
    </source>
</evidence>
<gene>
    <name evidence="2" type="ORF">ENW48_07650</name>
</gene>
<comment type="caution">
    <text evidence="2">The sequence shown here is derived from an EMBL/GenBank/DDBJ whole genome shotgun (WGS) entry which is preliminary data.</text>
</comment>
<feature type="chain" id="PRO_5027648215" description="DUF1134 domain-containing protein" evidence="1">
    <location>
        <begin position="25"/>
        <end position="153"/>
    </location>
</feature>
<feature type="signal peptide" evidence="1">
    <location>
        <begin position="1"/>
        <end position="24"/>
    </location>
</feature>
<organism evidence="2">
    <name type="scientific">Desulfobacca acetoxidans</name>
    <dbReference type="NCBI Taxonomy" id="60893"/>
    <lineage>
        <taxon>Bacteria</taxon>
        <taxon>Pseudomonadati</taxon>
        <taxon>Thermodesulfobacteriota</taxon>
        <taxon>Desulfobaccia</taxon>
        <taxon>Desulfobaccales</taxon>
        <taxon>Desulfobaccaceae</taxon>
        <taxon>Desulfobacca</taxon>
    </lineage>
</organism>
<protein>
    <recommendedName>
        <fullName evidence="3">DUF1134 domain-containing protein</fullName>
    </recommendedName>
</protein>
<evidence type="ECO:0000313" key="2">
    <source>
        <dbReference type="EMBL" id="HGZ12075.1"/>
    </source>
</evidence>
<reference evidence="2" key="1">
    <citation type="journal article" date="2020" name="mSystems">
        <title>Genome- and Community-Level Interaction Insights into Carbon Utilization and Element Cycling Functions of Hydrothermarchaeota in Hydrothermal Sediment.</title>
        <authorList>
            <person name="Zhou Z."/>
            <person name="Liu Y."/>
            <person name="Xu W."/>
            <person name="Pan J."/>
            <person name="Luo Z.H."/>
            <person name="Li M."/>
        </authorList>
    </citation>
    <scope>NUCLEOTIDE SEQUENCE [LARGE SCALE GENOMIC DNA]</scope>
    <source>
        <strain evidence="2">SpSt-853</strain>
    </source>
</reference>